<dbReference type="OrthoDB" id="2286242at2759"/>
<proteinExistence type="predicted"/>
<name>A0A5A7TW38_CUCMM</name>
<comment type="caution">
    <text evidence="2">The sequence shown here is derived from an EMBL/GenBank/DDBJ whole genome shotgun (WGS) entry which is preliminary data.</text>
</comment>
<dbReference type="PANTHER" id="PTHR24559:SF444">
    <property type="entry name" value="REVERSE TRANSCRIPTASE DOMAIN-CONTAINING PROTEIN"/>
    <property type="match status" value="1"/>
</dbReference>
<dbReference type="CDD" id="cd01647">
    <property type="entry name" value="RT_LTR"/>
    <property type="match status" value="1"/>
</dbReference>
<dbReference type="EMBL" id="SSTE01013117">
    <property type="protein sequence ID" value="KAA0047692.1"/>
    <property type="molecule type" value="Genomic_DNA"/>
</dbReference>
<dbReference type="Gene3D" id="3.30.70.270">
    <property type="match status" value="2"/>
</dbReference>
<organism evidence="2 4">
    <name type="scientific">Cucumis melo var. makuwa</name>
    <name type="common">Oriental melon</name>
    <dbReference type="NCBI Taxonomy" id="1194695"/>
    <lineage>
        <taxon>Eukaryota</taxon>
        <taxon>Viridiplantae</taxon>
        <taxon>Streptophyta</taxon>
        <taxon>Embryophyta</taxon>
        <taxon>Tracheophyta</taxon>
        <taxon>Spermatophyta</taxon>
        <taxon>Magnoliopsida</taxon>
        <taxon>eudicotyledons</taxon>
        <taxon>Gunneridae</taxon>
        <taxon>Pentapetalae</taxon>
        <taxon>rosids</taxon>
        <taxon>fabids</taxon>
        <taxon>Cucurbitales</taxon>
        <taxon>Cucurbitaceae</taxon>
        <taxon>Benincaseae</taxon>
        <taxon>Cucumis</taxon>
    </lineage>
</organism>
<evidence type="ECO:0000259" key="1">
    <source>
        <dbReference type="Pfam" id="PF00078"/>
    </source>
</evidence>
<evidence type="ECO:0000313" key="3">
    <source>
        <dbReference type="EMBL" id="TYK08347.1"/>
    </source>
</evidence>
<feature type="domain" description="Reverse transcriptase" evidence="1">
    <location>
        <begin position="154"/>
        <end position="317"/>
    </location>
</feature>
<dbReference type="PANTHER" id="PTHR24559">
    <property type="entry name" value="TRANSPOSON TY3-I GAG-POL POLYPROTEIN"/>
    <property type="match status" value="1"/>
</dbReference>
<dbReference type="InterPro" id="IPR043128">
    <property type="entry name" value="Rev_trsase/Diguanyl_cyclase"/>
</dbReference>
<gene>
    <name evidence="3" type="ORF">E5676_scaffold648G001520</name>
    <name evidence="2" type="ORF">E6C27_scaffold115G002000</name>
</gene>
<evidence type="ECO:0000313" key="5">
    <source>
        <dbReference type="Proteomes" id="UP000321947"/>
    </source>
</evidence>
<dbReference type="EMBL" id="SSTD01012901">
    <property type="protein sequence ID" value="TYK08347.1"/>
    <property type="molecule type" value="Genomic_DNA"/>
</dbReference>
<dbReference type="SUPFAM" id="SSF56672">
    <property type="entry name" value="DNA/RNA polymerases"/>
    <property type="match status" value="1"/>
</dbReference>
<reference evidence="4 5" key="1">
    <citation type="submission" date="2019-08" db="EMBL/GenBank/DDBJ databases">
        <title>Draft genome sequences of two oriental melons (Cucumis melo L. var makuwa).</title>
        <authorList>
            <person name="Kwon S.-Y."/>
        </authorList>
    </citation>
    <scope>NUCLEOTIDE SEQUENCE [LARGE SCALE GENOMIC DNA]</scope>
    <source>
        <strain evidence="5">cv. Chang Bougi</strain>
        <strain evidence="4">cv. SW 3</strain>
        <tissue evidence="2">Leaf</tissue>
    </source>
</reference>
<dbReference type="Gene3D" id="3.10.10.10">
    <property type="entry name" value="HIV Type 1 Reverse Transcriptase, subunit A, domain 1"/>
    <property type="match status" value="1"/>
</dbReference>
<evidence type="ECO:0000313" key="2">
    <source>
        <dbReference type="EMBL" id="KAA0047692.1"/>
    </source>
</evidence>
<protein>
    <submittedName>
        <fullName evidence="2">Ty3-gypsy retrotransposon protein</fullName>
    </submittedName>
</protein>
<dbReference type="Proteomes" id="UP000321947">
    <property type="component" value="Unassembled WGS sequence"/>
</dbReference>
<dbReference type="InterPro" id="IPR053134">
    <property type="entry name" value="RNA-dir_DNA_polymerase"/>
</dbReference>
<dbReference type="InterPro" id="IPR043502">
    <property type="entry name" value="DNA/RNA_pol_sf"/>
</dbReference>
<dbReference type="AlphaFoldDB" id="A0A5A7TW38"/>
<evidence type="ECO:0000313" key="4">
    <source>
        <dbReference type="Proteomes" id="UP000321393"/>
    </source>
</evidence>
<accession>A0A5A7TW38</accession>
<dbReference type="Proteomes" id="UP000321393">
    <property type="component" value="Unassembled WGS sequence"/>
</dbReference>
<dbReference type="InterPro" id="IPR000477">
    <property type="entry name" value="RT_dom"/>
</dbReference>
<sequence>MSTQGDDVQLKTSDKKRYLDEDKSTSEACLSSTEELEVRWRLLPLLVGLYRGSMDWLAANHASIDCFHKEVVFNHLAETSFMYKGVGTMVLPKVISVMKSNKLLNQSTWSILASVMDTREAEVSLTSKPVLEPGNIPISKTPYIMASTELKELKKKDGSIHLCIDYREFNQVAVKKKYPLPRTHELFDQLLGATVYTKVDLRSRYHQLRIKDSDITNIAFHSRYGHYEFIVMSFGLTNAPAMFMDLMNIVFKDFLDTFRIVFIDDILVYSKTETEHEEHLRMVVVSRDGIYVDLKKIEAATSWPWPSTVSEVHRFLGLAGYYQRFVEDFSRIANPLT</sequence>
<dbReference type="Pfam" id="PF00078">
    <property type="entry name" value="RVT_1"/>
    <property type="match status" value="1"/>
</dbReference>